<dbReference type="EMBL" id="CM003611">
    <property type="protein sequence ID" value="KYP61128.1"/>
    <property type="molecule type" value="Genomic_DNA"/>
</dbReference>
<accession>A0A151T2A9</accession>
<sequence>MLITVRSAYRWLTKDHGLETSAGWNWIWKLPLPTSLCFFLWQGCHLALPVKEFLCQRGVLASNTCP</sequence>
<evidence type="ECO:0000313" key="2">
    <source>
        <dbReference type="EMBL" id="KYP61128.1"/>
    </source>
</evidence>
<reference evidence="2 3" key="1">
    <citation type="journal article" date="2012" name="Nat. Biotechnol.">
        <title>Draft genome sequence of pigeonpea (Cajanus cajan), an orphan legume crop of resource-poor farmers.</title>
        <authorList>
            <person name="Varshney R.K."/>
            <person name="Chen W."/>
            <person name="Li Y."/>
            <person name="Bharti A.K."/>
            <person name="Saxena R.K."/>
            <person name="Schlueter J.A."/>
            <person name="Donoghue M.T."/>
            <person name="Azam S."/>
            <person name="Fan G."/>
            <person name="Whaley A.M."/>
            <person name="Farmer A.D."/>
            <person name="Sheridan J."/>
            <person name="Iwata A."/>
            <person name="Tuteja R."/>
            <person name="Penmetsa R.V."/>
            <person name="Wu W."/>
            <person name="Upadhyaya H.D."/>
            <person name="Yang S.P."/>
            <person name="Shah T."/>
            <person name="Saxena K.B."/>
            <person name="Michael T."/>
            <person name="McCombie W.R."/>
            <person name="Yang B."/>
            <person name="Zhang G."/>
            <person name="Yang H."/>
            <person name="Wang J."/>
            <person name="Spillane C."/>
            <person name="Cook D.R."/>
            <person name="May G.D."/>
            <person name="Xu X."/>
            <person name="Jackson S.A."/>
        </authorList>
    </citation>
    <scope>NUCLEOTIDE SEQUENCE [LARGE SCALE GENOMIC DNA]</scope>
    <source>
        <strain evidence="3">cv. Asha</strain>
    </source>
</reference>
<evidence type="ECO:0000259" key="1">
    <source>
        <dbReference type="Pfam" id="PF13966"/>
    </source>
</evidence>
<dbReference type="Gramene" id="C.cajan_22879.t">
    <property type="protein sequence ID" value="C.cajan_22879.t.cds1"/>
    <property type="gene ID" value="C.cajan_22879"/>
</dbReference>
<proteinExistence type="predicted"/>
<name>A0A151T2A9_CAJCA</name>
<dbReference type="Pfam" id="PF13966">
    <property type="entry name" value="zf-RVT"/>
    <property type="match status" value="1"/>
</dbReference>
<protein>
    <recommendedName>
        <fullName evidence="1">Reverse transcriptase zinc-binding domain-containing protein</fullName>
    </recommendedName>
</protein>
<evidence type="ECO:0000313" key="3">
    <source>
        <dbReference type="Proteomes" id="UP000075243"/>
    </source>
</evidence>
<dbReference type="InterPro" id="IPR026960">
    <property type="entry name" value="RVT-Znf"/>
</dbReference>
<keyword evidence="3" id="KW-1185">Reference proteome</keyword>
<gene>
    <name evidence="2" type="ORF">KK1_023552</name>
</gene>
<feature type="domain" description="Reverse transcriptase zinc-binding" evidence="1">
    <location>
        <begin position="4"/>
        <end position="65"/>
    </location>
</feature>
<dbReference type="Proteomes" id="UP000075243">
    <property type="component" value="Chromosome 9"/>
</dbReference>
<organism evidence="2 3">
    <name type="scientific">Cajanus cajan</name>
    <name type="common">Pigeon pea</name>
    <name type="synonym">Cajanus indicus</name>
    <dbReference type="NCBI Taxonomy" id="3821"/>
    <lineage>
        <taxon>Eukaryota</taxon>
        <taxon>Viridiplantae</taxon>
        <taxon>Streptophyta</taxon>
        <taxon>Embryophyta</taxon>
        <taxon>Tracheophyta</taxon>
        <taxon>Spermatophyta</taxon>
        <taxon>Magnoliopsida</taxon>
        <taxon>eudicotyledons</taxon>
        <taxon>Gunneridae</taxon>
        <taxon>Pentapetalae</taxon>
        <taxon>rosids</taxon>
        <taxon>fabids</taxon>
        <taxon>Fabales</taxon>
        <taxon>Fabaceae</taxon>
        <taxon>Papilionoideae</taxon>
        <taxon>50 kb inversion clade</taxon>
        <taxon>NPAAA clade</taxon>
        <taxon>indigoferoid/millettioid clade</taxon>
        <taxon>Phaseoleae</taxon>
        <taxon>Cajanus</taxon>
    </lineage>
</organism>
<dbReference type="AlphaFoldDB" id="A0A151T2A9"/>